<feature type="binding site" evidence="4">
    <location>
        <position position="207"/>
    </location>
    <ligand>
        <name>a divalent metal cation</name>
        <dbReference type="ChEBI" id="CHEBI:60240"/>
        <label>1</label>
    </ligand>
</feature>
<comment type="similarity">
    <text evidence="1">Belongs to the metallo-dependent hydrolases superfamily. TatD-type hydrolase family.</text>
</comment>
<dbReference type="GO" id="GO:0004536">
    <property type="term" value="F:DNA nuclease activity"/>
    <property type="evidence" value="ECO:0007669"/>
    <property type="project" value="InterPro"/>
</dbReference>
<dbReference type="AlphaFoldDB" id="A0A8J6YBK2"/>
<dbReference type="FunFam" id="3.20.20.140:FF:000005">
    <property type="entry name" value="TatD family hydrolase"/>
    <property type="match status" value="1"/>
</dbReference>
<dbReference type="InterPro" id="IPR032466">
    <property type="entry name" value="Metal_Hydrolase"/>
</dbReference>
<feature type="binding site" evidence="4">
    <location>
        <position position="133"/>
    </location>
    <ligand>
        <name>a divalent metal cation</name>
        <dbReference type="ChEBI" id="CHEBI:60240"/>
        <label>2</label>
    </ligand>
</feature>
<keyword evidence="2 4" id="KW-0479">Metal-binding</keyword>
<evidence type="ECO:0000256" key="4">
    <source>
        <dbReference type="PIRSR" id="PIRSR005902-1"/>
    </source>
</evidence>
<organism evidence="5 6">
    <name type="scientific">Candidatus Sulfomarinibacter kjeldsenii</name>
    <dbReference type="NCBI Taxonomy" id="2885994"/>
    <lineage>
        <taxon>Bacteria</taxon>
        <taxon>Pseudomonadati</taxon>
        <taxon>Acidobacteriota</taxon>
        <taxon>Thermoanaerobaculia</taxon>
        <taxon>Thermoanaerobaculales</taxon>
        <taxon>Candidatus Sulfomarinibacteraceae</taxon>
        <taxon>Candidatus Sulfomarinibacter</taxon>
    </lineage>
</organism>
<feature type="binding site" evidence="4">
    <location>
        <position position="13"/>
    </location>
    <ligand>
        <name>a divalent metal cation</name>
        <dbReference type="ChEBI" id="CHEBI:60240"/>
        <label>1</label>
    </ligand>
</feature>
<evidence type="ECO:0000313" key="5">
    <source>
        <dbReference type="EMBL" id="MBD3870496.1"/>
    </source>
</evidence>
<feature type="binding site" evidence="4">
    <location>
        <position position="11"/>
    </location>
    <ligand>
        <name>a divalent metal cation</name>
        <dbReference type="ChEBI" id="CHEBI:60240"/>
        <label>1</label>
    </ligand>
</feature>
<comment type="caution">
    <text evidence="5">The sequence shown here is derived from an EMBL/GenBank/DDBJ whole genome shotgun (WGS) entry which is preliminary data.</text>
</comment>
<dbReference type="SUPFAM" id="SSF51556">
    <property type="entry name" value="Metallo-dependent hydrolases"/>
    <property type="match status" value="1"/>
</dbReference>
<keyword evidence="3 5" id="KW-0378">Hydrolase</keyword>
<dbReference type="GO" id="GO:0005829">
    <property type="term" value="C:cytosol"/>
    <property type="evidence" value="ECO:0007669"/>
    <property type="project" value="TreeGrafter"/>
</dbReference>
<dbReference type="PANTHER" id="PTHR46124">
    <property type="entry name" value="D-AMINOACYL-TRNA DEACYLASE"/>
    <property type="match status" value="1"/>
</dbReference>
<feature type="binding site" evidence="4">
    <location>
        <position position="97"/>
    </location>
    <ligand>
        <name>a divalent metal cation</name>
        <dbReference type="ChEBI" id="CHEBI:60240"/>
        <label>1</label>
    </ligand>
</feature>
<sequence length="264" mass="29097">MNEDTIWIDSHAHLSMFEPEEILAVLERAENRGVGGVLTPATGRDDLDISIALVEDWPGRVVAALGVHPHEADSLGASLKRSLEQGCARPGVVAVGEIGLDYHYMNSPREDQLAAFSWQLDLAIERDLPVVVHNRESWQDLESVLGERSGRIRGVCHSFAEGPDEARRVLEMGLYVGISGMVTFKTAENIREMAAVLEPNRVLVETDSPFLAPVPHRGQRNEPSFVPLVGERLAKEWKKPAEEVASLSCAGFRDLFNVGDDWPS</sequence>
<feature type="binding site" evidence="4">
    <location>
        <position position="157"/>
    </location>
    <ligand>
        <name>a divalent metal cation</name>
        <dbReference type="ChEBI" id="CHEBI:60240"/>
        <label>2</label>
    </ligand>
</feature>
<dbReference type="Gene3D" id="3.20.20.140">
    <property type="entry name" value="Metal-dependent hydrolases"/>
    <property type="match status" value="1"/>
</dbReference>
<evidence type="ECO:0000256" key="2">
    <source>
        <dbReference type="ARBA" id="ARBA00022723"/>
    </source>
</evidence>
<dbReference type="PANTHER" id="PTHR46124:SF2">
    <property type="entry name" value="D-AMINOACYL-TRNA DEACYLASE"/>
    <property type="match status" value="1"/>
</dbReference>
<proteinExistence type="inferred from homology"/>
<evidence type="ECO:0000256" key="3">
    <source>
        <dbReference type="ARBA" id="ARBA00022801"/>
    </source>
</evidence>
<accession>A0A8J6YBK2</accession>
<dbReference type="CDD" id="cd01310">
    <property type="entry name" value="TatD_DNAse"/>
    <property type="match status" value="1"/>
</dbReference>
<dbReference type="GO" id="GO:0046872">
    <property type="term" value="F:metal ion binding"/>
    <property type="evidence" value="ECO:0007669"/>
    <property type="project" value="UniProtKB-KW"/>
</dbReference>
<protein>
    <submittedName>
        <fullName evidence="5">TatD family hydrolase</fullName>
    </submittedName>
</protein>
<dbReference type="GO" id="GO:0016788">
    <property type="term" value="F:hydrolase activity, acting on ester bonds"/>
    <property type="evidence" value="ECO:0007669"/>
    <property type="project" value="InterPro"/>
</dbReference>
<dbReference type="Proteomes" id="UP000598633">
    <property type="component" value="Unassembled WGS sequence"/>
</dbReference>
<evidence type="ECO:0000313" key="6">
    <source>
        <dbReference type="Proteomes" id="UP000598633"/>
    </source>
</evidence>
<dbReference type="PIRSF" id="PIRSF005902">
    <property type="entry name" value="DNase_TatD"/>
    <property type="match status" value="1"/>
</dbReference>
<reference evidence="5 6" key="1">
    <citation type="submission" date="2020-08" db="EMBL/GenBank/DDBJ databases">
        <title>Acidobacteriota in marine sediments use diverse sulfur dissimilation pathways.</title>
        <authorList>
            <person name="Wasmund K."/>
        </authorList>
    </citation>
    <scope>NUCLEOTIDE SEQUENCE [LARGE SCALE GENOMIC DNA]</scope>
    <source>
        <strain evidence="5">MAG AM3-A</strain>
    </source>
</reference>
<gene>
    <name evidence="5" type="ORF">IFJ97_03965</name>
</gene>
<dbReference type="Pfam" id="PF01026">
    <property type="entry name" value="TatD_DNase"/>
    <property type="match status" value="1"/>
</dbReference>
<evidence type="ECO:0000256" key="1">
    <source>
        <dbReference type="ARBA" id="ARBA00009275"/>
    </source>
</evidence>
<name>A0A8J6YBK2_9BACT</name>
<dbReference type="InterPro" id="IPR001130">
    <property type="entry name" value="TatD-like"/>
</dbReference>
<dbReference type="NCBIfam" id="TIGR00010">
    <property type="entry name" value="YchF/TatD family DNA exonuclease"/>
    <property type="match status" value="1"/>
</dbReference>
<dbReference type="InterPro" id="IPR015991">
    <property type="entry name" value="TatD/YcfH-like"/>
</dbReference>
<dbReference type="EMBL" id="JACXWA010000064">
    <property type="protein sequence ID" value="MBD3870496.1"/>
    <property type="molecule type" value="Genomic_DNA"/>
</dbReference>